<dbReference type="PANTHER" id="PTHR44154">
    <property type="entry name" value="QUINONE OXIDOREDUCTASE"/>
    <property type="match status" value="1"/>
</dbReference>
<dbReference type="InterPro" id="IPR051603">
    <property type="entry name" value="Zinc-ADH_QOR/CCCR"/>
</dbReference>
<keyword evidence="2" id="KW-0175">Coiled coil</keyword>
<dbReference type="RefSeq" id="XP_037215654.1">
    <property type="nucleotide sequence ID" value="XM_037367822.1"/>
</dbReference>
<dbReference type="InterPro" id="IPR013154">
    <property type="entry name" value="ADH-like_N"/>
</dbReference>
<evidence type="ECO:0000313" key="4">
    <source>
        <dbReference type="EMBL" id="KAF7293491.1"/>
    </source>
</evidence>
<dbReference type="GeneID" id="59350338"/>
<evidence type="ECO:0000259" key="3">
    <source>
        <dbReference type="Pfam" id="PF08240"/>
    </source>
</evidence>
<feature type="coiled-coil region" evidence="2">
    <location>
        <begin position="200"/>
        <end position="241"/>
    </location>
</feature>
<dbReference type="InterPro" id="IPR011032">
    <property type="entry name" value="GroES-like_sf"/>
</dbReference>
<reference evidence="4" key="1">
    <citation type="submission" date="2020-05" db="EMBL/GenBank/DDBJ databases">
        <title>Mycena genomes resolve the evolution of fungal bioluminescence.</title>
        <authorList>
            <person name="Tsai I.J."/>
        </authorList>
    </citation>
    <scope>NUCLEOTIDE SEQUENCE</scope>
    <source>
        <strain evidence="4">171206Taipei</strain>
    </source>
</reference>
<evidence type="ECO:0000313" key="5">
    <source>
        <dbReference type="Proteomes" id="UP000636479"/>
    </source>
</evidence>
<accession>A0A8H6VVJ7</accession>
<dbReference type="EMBL" id="JACAZF010000010">
    <property type="protein sequence ID" value="KAF7293491.1"/>
    <property type="molecule type" value="Genomic_DNA"/>
</dbReference>
<gene>
    <name evidence="4" type="ORF">MIND_01127000</name>
</gene>
<dbReference type="OrthoDB" id="3233595at2759"/>
<dbReference type="SUPFAM" id="SSF50129">
    <property type="entry name" value="GroES-like"/>
    <property type="match status" value="1"/>
</dbReference>
<keyword evidence="1" id="KW-0521">NADP</keyword>
<name>A0A8H6VVJ7_9AGAR</name>
<keyword evidence="5" id="KW-1185">Reference proteome</keyword>
<proteinExistence type="predicted"/>
<comment type="caution">
    <text evidence="4">The sequence shown here is derived from an EMBL/GenBank/DDBJ whole genome shotgun (WGS) entry which is preliminary data.</text>
</comment>
<sequence>MSTPTQTAVVIETPKAPFIVKSGIAIPKPAAGQVLLQVMAVGLNPMDPMRRSMDMLIDSYPAILGSDIAGVIEEVGQGVQGWKKGDEVFCSDTAGLVDDLSSFSFRNLQMSVSTSSPLITGCTSLNGLYTPSPIGLGFNPIFSSDKPQSGNTVVKEDTVLLNSTIKTLRTHCFEREAKVSSLQAKMTVVTEERETALELLGETELEVSRAKRQAAELRRKLLEAESELASTKVRAEDLIGQLRALINAVDNGLEEEERSDFPALTQSSDL</sequence>
<evidence type="ECO:0000256" key="1">
    <source>
        <dbReference type="ARBA" id="ARBA00022857"/>
    </source>
</evidence>
<organism evidence="4 5">
    <name type="scientific">Mycena indigotica</name>
    <dbReference type="NCBI Taxonomy" id="2126181"/>
    <lineage>
        <taxon>Eukaryota</taxon>
        <taxon>Fungi</taxon>
        <taxon>Dikarya</taxon>
        <taxon>Basidiomycota</taxon>
        <taxon>Agaricomycotina</taxon>
        <taxon>Agaricomycetes</taxon>
        <taxon>Agaricomycetidae</taxon>
        <taxon>Agaricales</taxon>
        <taxon>Marasmiineae</taxon>
        <taxon>Mycenaceae</taxon>
        <taxon>Mycena</taxon>
    </lineage>
</organism>
<feature type="domain" description="Alcohol dehydrogenase-like N-terminal" evidence="3">
    <location>
        <begin position="31"/>
        <end position="91"/>
    </location>
</feature>
<protein>
    <submittedName>
        <fullName evidence="4">GroES-like protein</fullName>
    </submittedName>
</protein>
<dbReference type="Gene3D" id="3.90.180.10">
    <property type="entry name" value="Medium-chain alcohol dehydrogenases, catalytic domain"/>
    <property type="match status" value="1"/>
</dbReference>
<dbReference type="Pfam" id="PF08240">
    <property type="entry name" value="ADH_N"/>
    <property type="match status" value="1"/>
</dbReference>
<dbReference type="AlphaFoldDB" id="A0A8H6VVJ7"/>
<dbReference type="Proteomes" id="UP000636479">
    <property type="component" value="Unassembled WGS sequence"/>
</dbReference>
<dbReference type="PANTHER" id="PTHR44154:SF1">
    <property type="entry name" value="QUINONE OXIDOREDUCTASE"/>
    <property type="match status" value="1"/>
</dbReference>
<evidence type="ECO:0000256" key="2">
    <source>
        <dbReference type="SAM" id="Coils"/>
    </source>
</evidence>